<name>A0A372G185_9ACTN</name>
<organism evidence="2 3">
    <name type="scientific">Micromonospora craniellae</name>
    <dbReference type="NCBI Taxonomy" id="2294034"/>
    <lineage>
        <taxon>Bacteria</taxon>
        <taxon>Bacillati</taxon>
        <taxon>Actinomycetota</taxon>
        <taxon>Actinomycetes</taxon>
        <taxon>Micromonosporales</taxon>
        <taxon>Micromonosporaceae</taxon>
        <taxon>Micromonospora</taxon>
    </lineage>
</organism>
<dbReference type="InterPro" id="IPR016039">
    <property type="entry name" value="Thiolase-like"/>
</dbReference>
<evidence type="ECO:0000313" key="2">
    <source>
        <dbReference type="EMBL" id="RFS46509.1"/>
    </source>
</evidence>
<comment type="caution">
    <text evidence="2">The sequence shown here is derived from an EMBL/GenBank/DDBJ whole genome shotgun (WGS) entry which is preliminary data.</text>
</comment>
<protein>
    <submittedName>
        <fullName evidence="2">Beta-ketoacyl synthase</fullName>
    </submittedName>
</protein>
<dbReference type="SUPFAM" id="SSF53901">
    <property type="entry name" value="Thiolase-like"/>
    <property type="match status" value="1"/>
</dbReference>
<evidence type="ECO:0000313" key="3">
    <source>
        <dbReference type="Proteomes" id="UP000262621"/>
    </source>
</evidence>
<reference evidence="2 3" key="1">
    <citation type="submission" date="2018-08" db="EMBL/GenBank/DDBJ databases">
        <title>Verrucosispora craniellae sp. nov., isolated from a marine sponge in the South China Sea.</title>
        <authorList>
            <person name="Li L."/>
            <person name="Lin H.W."/>
        </authorList>
    </citation>
    <scope>NUCLEOTIDE SEQUENCE [LARGE SCALE GENOMIC DNA]</scope>
    <source>
        <strain evidence="2 3">LHW63014</strain>
    </source>
</reference>
<dbReference type="RefSeq" id="WP_117227774.1">
    <property type="nucleotide sequence ID" value="NZ_CP061725.1"/>
</dbReference>
<feature type="domain" description="Beta-ketoacyl synthase-like N-terminal" evidence="1">
    <location>
        <begin position="55"/>
        <end position="201"/>
    </location>
</feature>
<accession>A0A372G185</accession>
<evidence type="ECO:0000259" key="1">
    <source>
        <dbReference type="Pfam" id="PF00109"/>
    </source>
</evidence>
<dbReference type="EMBL" id="QVFU01000008">
    <property type="protein sequence ID" value="RFS46509.1"/>
    <property type="molecule type" value="Genomic_DNA"/>
</dbReference>
<dbReference type="OrthoDB" id="3364148at2"/>
<dbReference type="Proteomes" id="UP000262621">
    <property type="component" value="Unassembled WGS sequence"/>
</dbReference>
<proteinExistence type="predicted"/>
<dbReference type="Gene3D" id="3.40.47.10">
    <property type="match status" value="1"/>
</dbReference>
<sequence>MTSPLTAPGPTRSTGTTAPVTVRVAGWSLHLPEADGLAADLAAWSDTSASRLTATLADAVPADRAHQVLGRKGLLYKEPATRLALCAVHRALGLPPGRHLPDGVDPRTAVVVAGNLGNVATVADLARTVHAEGGRAVSPLAAPNASSNVVASTVALWFGLGAANLMVCSGATAGLDAVRAAMLLLRAGRADRVLVVGAEPADEVATELHQAGRPAFPLRAGAACLVLTTTAVPGTGPVLGPSDGRAAYRRIGPGGFDPAARWGDCYGAAGVVNLALAATLLDAGLPGPVAVACGDDTDGRRELLLDAAPGAGR</sequence>
<dbReference type="Pfam" id="PF00109">
    <property type="entry name" value="ketoacyl-synt"/>
    <property type="match status" value="1"/>
</dbReference>
<dbReference type="GO" id="GO:0016746">
    <property type="term" value="F:acyltransferase activity"/>
    <property type="evidence" value="ECO:0007669"/>
    <property type="project" value="InterPro"/>
</dbReference>
<gene>
    <name evidence="2" type="ORF">D0Q02_10390</name>
</gene>
<dbReference type="InterPro" id="IPR014030">
    <property type="entry name" value="Ketoacyl_synth_N"/>
</dbReference>
<dbReference type="AlphaFoldDB" id="A0A372G185"/>
<keyword evidence="3" id="KW-1185">Reference proteome</keyword>